<gene>
    <name evidence="3" type="ORF">GCM10022262_37500</name>
</gene>
<keyword evidence="2" id="KW-0812">Transmembrane</keyword>
<evidence type="ECO:0000313" key="4">
    <source>
        <dbReference type="Proteomes" id="UP001499841"/>
    </source>
</evidence>
<keyword evidence="2" id="KW-1133">Transmembrane helix</keyword>
<dbReference type="Proteomes" id="UP001499841">
    <property type="component" value="Unassembled WGS sequence"/>
</dbReference>
<evidence type="ECO:0000313" key="3">
    <source>
        <dbReference type="EMBL" id="GAA3510139.1"/>
    </source>
</evidence>
<evidence type="ECO:0000256" key="1">
    <source>
        <dbReference type="SAM" id="MobiDB-lite"/>
    </source>
</evidence>
<reference evidence="4" key="1">
    <citation type="journal article" date="2019" name="Int. J. Syst. Evol. Microbiol.">
        <title>The Global Catalogue of Microorganisms (GCM) 10K type strain sequencing project: providing services to taxonomists for standard genome sequencing and annotation.</title>
        <authorList>
            <consortium name="The Broad Institute Genomics Platform"/>
            <consortium name="The Broad Institute Genome Sequencing Center for Infectious Disease"/>
            <person name="Wu L."/>
            <person name="Ma J."/>
        </authorList>
    </citation>
    <scope>NUCLEOTIDE SEQUENCE [LARGE SCALE GENOMIC DNA]</scope>
    <source>
        <strain evidence="4">JCM 17459</strain>
    </source>
</reference>
<proteinExistence type="predicted"/>
<keyword evidence="4" id="KW-1185">Reference proteome</keyword>
<comment type="caution">
    <text evidence="3">The sequence shown here is derived from an EMBL/GenBank/DDBJ whole genome shotgun (WGS) entry which is preliminary data.</text>
</comment>
<feature type="transmembrane region" description="Helical" evidence="2">
    <location>
        <begin position="315"/>
        <end position="337"/>
    </location>
</feature>
<evidence type="ECO:0008006" key="5">
    <source>
        <dbReference type="Google" id="ProtNLM"/>
    </source>
</evidence>
<feature type="transmembrane region" description="Helical" evidence="2">
    <location>
        <begin position="380"/>
        <end position="401"/>
    </location>
</feature>
<organism evidence="3 4">
    <name type="scientific">Georgenia daeguensis</name>
    <dbReference type="NCBI Taxonomy" id="908355"/>
    <lineage>
        <taxon>Bacteria</taxon>
        <taxon>Bacillati</taxon>
        <taxon>Actinomycetota</taxon>
        <taxon>Actinomycetes</taxon>
        <taxon>Micrococcales</taxon>
        <taxon>Bogoriellaceae</taxon>
        <taxon>Georgenia</taxon>
    </lineage>
</organism>
<protein>
    <recommendedName>
        <fullName evidence="5">NnrS family protein</fullName>
    </recommendedName>
</protein>
<feature type="region of interest" description="Disordered" evidence="1">
    <location>
        <begin position="1"/>
        <end position="43"/>
    </location>
</feature>
<feature type="compositionally biased region" description="Low complexity" evidence="1">
    <location>
        <begin position="16"/>
        <end position="41"/>
    </location>
</feature>
<feature type="transmembrane region" description="Helical" evidence="2">
    <location>
        <begin position="165"/>
        <end position="188"/>
    </location>
</feature>
<feature type="transmembrane region" description="Helical" evidence="2">
    <location>
        <begin position="224"/>
        <end position="244"/>
    </location>
</feature>
<dbReference type="EMBL" id="BAABBA010000027">
    <property type="protein sequence ID" value="GAA3510139.1"/>
    <property type="molecule type" value="Genomic_DNA"/>
</dbReference>
<feature type="transmembrane region" description="Helical" evidence="2">
    <location>
        <begin position="194"/>
        <end position="212"/>
    </location>
</feature>
<name>A0ABP6UNQ3_9MICO</name>
<feature type="transmembrane region" description="Helical" evidence="2">
    <location>
        <begin position="53"/>
        <end position="80"/>
    </location>
</feature>
<evidence type="ECO:0000256" key="2">
    <source>
        <dbReference type="SAM" id="Phobius"/>
    </source>
</evidence>
<accession>A0ABP6UNQ3</accession>
<feature type="transmembrane region" description="Helical" evidence="2">
    <location>
        <begin position="140"/>
        <end position="158"/>
    </location>
</feature>
<dbReference type="RefSeq" id="WP_345044690.1">
    <property type="nucleotide sequence ID" value="NZ_BAABBA010000027.1"/>
</dbReference>
<feature type="transmembrane region" description="Helical" evidence="2">
    <location>
        <begin position="282"/>
        <end position="303"/>
    </location>
</feature>
<feature type="transmembrane region" description="Helical" evidence="2">
    <location>
        <begin position="349"/>
        <end position="368"/>
    </location>
</feature>
<sequence length="416" mass="42114">MSTPTAGPRPGPPASPARVAAARTPDAPGRAGRSGPAGTPGVRPLRTRTAFRLTFLVPGAVALLLGLDAALGLLGLPQVLGPLLSLERLPDVHGPLMVLGFVGTVISLERAVALGLQWGYVSPALSGVAALAVVSPLPLAVGQALLVLAQVLALLVYRQLLARQVAAAVTIQVLGAVAALGAAILWAGGVPVPALTPWLVAYLVLTIFGERLELARTELLSPAASRAALGIAIAMLGSAVVSLLAPDAGFTLTGLSLLAVAGWLAARDVARRTVRGTGLPRFIAACLLAGYAWLAVGGAVWALGGAVTSGRGYDAVLHAVMLGFVISMIVAHAPVIFPAVLRRPLPYRPVMYAPAALLHASLVLRLAVGDARDVEGVVQVGGVGNIVAVLAFVAVAAWSVLTAPRAARTSPSGARP</sequence>
<feature type="transmembrane region" description="Helical" evidence="2">
    <location>
        <begin position="250"/>
        <end position="270"/>
    </location>
</feature>
<keyword evidence="2" id="KW-0472">Membrane</keyword>